<gene>
    <name evidence="4" type="ORF">F6J85_00925</name>
</gene>
<organism evidence="4 5">
    <name type="scientific">Microbacterium lushaniae</name>
    <dbReference type="NCBI Taxonomy" id="2614639"/>
    <lineage>
        <taxon>Bacteria</taxon>
        <taxon>Bacillati</taxon>
        <taxon>Actinomycetota</taxon>
        <taxon>Actinomycetes</taxon>
        <taxon>Micrococcales</taxon>
        <taxon>Microbacteriaceae</taxon>
        <taxon>Microbacterium</taxon>
    </lineage>
</organism>
<reference evidence="5" key="1">
    <citation type="submission" date="2019-09" db="EMBL/GenBank/DDBJ databases">
        <title>Mumia zhuanghuii sp. nov. isolated from the intestinal contents of plateau pika (Ochotona curzoniae) in the Qinghai-Tibet plateau of China.</title>
        <authorList>
            <person name="Tian Z."/>
        </authorList>
    </citation>
    <scope>NUCLEOTIDE SEQUENCE [LARGE SCALE GENOMIC DNA]</scope>
    <source>
        <strain evidence="5">L-031</strain>
    </source>
</reference>
<dbReference type="InterPro" id="IPR021878">
    <property type="entry name" value="TgpA_N"/>
</dbReference>
<feature type="transmembrane region" description="Helical" evidence="2">
    <location>
        <begin position="75"/>
        <end position="104"/>
    </location>
</feature>
<protein>
    <submittedName>
        <fullName evidence="4">Transglutaminase domain-containing protein</fullName>
    </submittedName>
</protein>
<feature type="domain" description="Transglutaminase-like" evidence="3">
    <location>
        <begin position="492"/>
        <end position="565"/>
    </location>
</feature>
<accession>A0A5J6L006</accession>
<dbReference type="InterPro" id="IPR052901">
    <property type="entry name" value="Bact_TGase-like"/>
</dbReference>
<keyword evidence="2" id="KW-0812">Transmembrane</keyword>
<keyword evidence="2" id="KW-1133">Transmembrane helix</keyword>
<evidence type="ECO:0000313" key="5">
    <source>
        <dbReference type="Proteomes" id="UP000325516"/>
    </source>
</evidence>
<feature type="transmembrane region" description="Helical" evidence="2">
    <location>
        <begin position="188"/>
        <end position="204"/>
    </location>
</feature>
<dbReference type="SMART" id="SM00460">
    <property type="entry name" value="TGc"/>
    <property type="match status" value="1"/>
</dbReference>
<dbReference type="Pfam" id="PF11992">
    <property type="entry name" value="TgpA_N"/>
    <property type="match status" value="1"/>
</dbReference>
<dbReference type="EMBL" id="CP044232">
    <property type="protein sequence ID" value="QEW01799.1"/>
    <property type="molecule type" value="Genomic_DNA"/>
</dbReference>
<dbReference type="InterPro" id="IPR038765">
    <property type="entry name" value="Papain-like_cys_pep_sf"/>
</dbReference>
<feature type="transmembrane region" description="Helical" evidence="2">
    <location>
        <begin position="619"/>
        <end position="647"/>
    </location>
</feature>
<dbReference type="PANTHER" id="PTHR42736">
    <property type="entry name" value="PROTEIN-GLUTAMINE GAMMA-GLUTAMYLTRANSFERASE"/>
    <property type="match status" value="1"/>
</dbReference>
<feature type="transmembrane region" description="Helical" evidence="2">
    <location>
        <begin position="49"/>
        <end position="68"/>
    </location>
</feature>
<evidence type="ECO:0000256" key="1">
    <source>
        <dbReference type="SAM" id="MobiDB-lite"/>
    </source>
</evidence>
<dbReference type="Pfam" id="PF01841">
    <property type="entry name" value="Transglut_core"/>
    <property type="match status" value="1"/>
</dbReference>
<dbReference type="InterPro" id="IPR002931">
    <property type="entry name" value="Transglutaminase-like"/>
</dbReference>
<feature type="region of interest" description="Disordered" evidence="1">
    <location>
        <begin position="771"/>
        <end position="836"/>
    </location>
</feature>
<proteinExistence type="predicted"/>
<evidence type="ECO:0000313" key="4">
    <source>
        <dbReference type="EMBL" id="QEW01799.1"/>
    </source>
</evidence>
<keyword evidence="2" id="KW-0472">Membrane</keyword>
<sequence length="836" mass="88416">MTAPARPADGEPHVIGGLEVRRWALDLGATTLLLAVGIAGFWPTFGGPAYLPAAVGGLILGLAIATVATWRRWGVLVIAGLTLAAYIVFGTVLAVPHVGLLGFIPTPESLWRLVIAIVTSWKELLTTVAPVGTGDSHLVVPFLLTLVAAVLVASLALRVRPPAWALVPAVAYLVGQIALGTVEPAAPIVQGVVFALVAAVWIAVRQAWQPVRAAISVGEGGEPTGMLARRLIAGAAVLAVATGAGVAAGAAAAPEGPRYVLRDVVIPPFDVRQYPSPLQSFRGYVRDFADEPLFTASGLPEGGRIRLATMDAYTGTVFNVADDGAGSSSAFTPVRSIMSPEAEGTPATIRIEIEGMRGVWLPDAGAVRSVEFDGPRADELRRSAYYNDATGTGVVTMRLGEGDAYTLETLLPGDPSDERLADEKFAPLRMPKQKGVPPEFAEIASDIVGDAATPIEQVRALEQTLSQDGFFSHGLEGQVLSRAGHGAERIATLLRGDQWIGDDEQYAVTMALLAGQLGIPARVVMGFYPEEDASGGLFTATGETLHAWVEVAFDESGWVAFDPTPPEDQVPTDQTTKPRADPKPQVLQPPPPEQEPVDLPPTVPDERGAEDEENPLAGILGLIAIVLASIVGVLALLLGPFLVVGALKAARRRRRREAERPADRISGGWDELIDRASDYGTPVRRGGTRAEDASVVSTAFEQPQVATLARRADAEVFGPSDPTPAEIEEFWHEVDGIVGGMGQRVGFWRRLKARLDVRALLAGTRFALPDRRITRTRPPRPARAAAPSGDAPGSAPARPSLRERGTALGQGAASQWQRVSAAVRRIRSSRDEGSSS</sequence>
<feature type="transmembrane region" description="Helical" evidence="2">
    <location>
        <begin position="138"/>
        <end position="157"/>
    </location>
</feature>
<dbReference type="PANTHER" id="PTHR42736:SF1">
    <property type="entry name" value="PROTEIN-GLUTAMINE GAMMA-GLUTAMYLTRANSFERASE"/>
    <property type="match status" value="1"/>
</dbReference>
<feature type="compositionally biased region" description="Pro residues" evidence="1">
    <location>
        <begin position="587"/>
        <end position="603"/>
    </location>
</feature>
<dbReference type="RefSeq" id="WP_150923454.1">
    <property type="nucleotide sequence ID" value="NZ_CP044232.1"/>
</dbReference>
<feature type="transmembrane region" description="Helical" evidence="2">
    <location>
        <begin position="164"/>
        <end position="182"/>
    </location>
</feature>
<keyword evidence="5" id="KW-1185">Reference proteome</keyword>
<evidence type="ECO:0000256" key="2">
    <source>
        <dbReference type="SAM" id="Phobius"/>
    </source>
</evidence>
<evidence type="ECO:0000259" key="3">
    <source>
        <dbReference type="SMART" id="SM00460"/>
    </source>
</evidence>
<feature type="compositionally biased region" description="Low complexity" evidence="1">
    <location>
        <begin position="782"/>
        <end position="799"/>
    </location>
</feature>
<feature type="transmembrane region" description="Helical" evidence="2">
    <location>
        <begin position="23"/>
        <end position="43"/>
    </location>
</feature>
<dbReference type="SUPFAM" id="SSF54001">
    <property type="entry name" value="Cysteine proteinases"/>
    <property type="match status" value="1"/>
</dbReference>
<dbReference type="Proteomes" id="UP000325516">
    <property type="component" value="Chromosome"/>
</dbReference>
<name>A0A5J6L006_9MICO</name>
<dbReference type="Gene3D" id="3.10.620.30">
    <property type="match status" value="1"/>
</dbReference>
<feature type="transmembrane region" description="Helical" evidence="2">
    <location>
        <begin position="231"/>
        <end position="253"/>
    </location>
</feature>
<dbReference type="AlphaFoldDB" id="A0A5J6L006"/>
<dbReference type="KEGG" id="mlz:F6J85_00925"/>
<feature type="region of interest" description="Disordered" evidence="1">
    <location>
        <begin position="560"/>
        <end position="611"/>
    </location>
</feature>